<evidence type="ECO:0000313" key="1">
    <source>
        <dbReference type="EMBL" id="OAD22958.1"/>
    </source>
</evidence>
<sequence>MTQQNTQSVKTEAEKPQYVKPEVIASYSEQTLEKEFANVYGDSFVDLFGS</sequence>
<name>A0A176S4W5_9GAMM</name>
<proteinExistence type="predicted"/>
<dbReference type="AlphaFoldDB" id="A0A176S4W5"/>
<keyword evidence="2" id="KW-1185">Reference proteome</keyword>
<dbReference type="Proteomes" id="UP000076962">
    <property type="component" value="Unassembled WGS sequence"/>
</dbReference>
<gene>
    <name evidence="1" type="ORF">THIOM_001219</name>
</gene>
<dbReference type="EMBL" id="LUTY01000635">
    <property type="protein sequence ID" value="OAD22958.1"/>
    <property type="molecule type" value="Genomic_DNA"/>
</dbReference>
<comment type="caution">
    <text evidence="1">The sequence shown here is derived from an EMBL/GenBank/DDBJ whole genome shotgun (WGS) entry which is preliminary data.</text>
</comment>
<organism evidence="1 2">
    <name type="scientific">Candidatus Thiomargarita nelsonii</name>
    <dbReference type="NCBI Taxonomy" id="1003181"/>
    <lineage>
        <taxon>Bacteria</taxon>
        <taxon>Pseudomonadati</taxon>
        <taxon>Pseudomonadota</taxon>
        <taxon>Gammaproteobacteria</taxon>
        <taxon>Thiotrichales</taxon>
        <taxon>Thiotrichaceae</taxon>
        <taxon>Thiomargarita</taxon>
    </lineage>
</organism>
<accession>A0A176S4W5</accession>
<protein>
    <submittedName>
        <fullName evidence="1">Uncharacterized protein</fullName>
    </submittedName>
</protein>
<evidence type="ECO:0000313" key="2">
    <source>
        <dbReference type="Proteomes" id="UP000076962"/>
    </source>
</evidence>
<reference evidence="1 2" key="1">
    <citation type="submission" date="2016-05" db="EMBL/GenBank/DDBJ databases">
        <title>Single-cell genome of chain-forming Candidatus Thiomargarita nelsonii and comparison to other large sulfur-oxidizing bacteria.</title>
        <authorList>
            <person name="Winkel M."/>
            <person name="Salman V."/>
            <person name="Woyke T."/>
            <person name="Schulz-Vogt H."/>
            <person name="Richter M."/>
            <person name="Flood B."/>
            <person name="Bailey J."/>
            <person name="Amann R."/>
            <person name="Mussmann M."/>
        </authorList>
    </citation>
    <scope>NUCLEOTIDE SEQUENCE [LARGE SCALE GENOMIC DNA]</scope>
    <source>
        <strain evidence="1 2">THI036</strain>
    </source>
</reference>